<protein>
    <submittedName>
        <fullName evidence="2">Uncharacterized protein</fullName>
    </submittedName>
</protein>
<sequence>MLQAGYVKKESEGRSKKDGEEQYGDEPDRPVEAEIKLPDGMDEVHRNPPDEHRAADELERVQTIQEHLGVQGVVCECNTRYQTPYQGGR</sequence>
<dbReference type="Proteomes" id="UP000216682">
    <property type="component" value="Unassembled WGS sequence"/>
</dbReference>
<dbReference type="AlphaFoldDB" id="A0A265E639"/>
<organism evidence="2 3">
    <name type="scientific">Salinicoccus roseus</name>
    <dbReference type="NCBI Taxonomy" id="45670"/>
    <lineage>
        <taxon>Bacteria</taxon>
        <taxon>Bacillati</taxon>
        <taxon>Bacillota</taxon>
        <taxon>Bacilli</taxon>
        <taxon>Bacillales</taxon>
        <taxon>Staphylococcaceae</taxon>
        <taxon>Salinicoccus</taxon>
    </lineage>
</organism>
<evidence type="ECO:0000256" key="1">
    <source>
        <dbReference type="SAM" id="MobiDB-lite"/>
    </source>
</evidence>
<name>A0A265E639_9STAP</name>
<accession>A0A265E639</accession>
<reference evidence="2 3" key="1">
    <citation type="submission" date="2017-07" db="EMBL/GenBank/DDBJ databases">
        <title>Shotgun whole genome sequences of three halophilic bacterial isolates.</title>
        <authorList>
            <person name="Pozzo T."/>
            <person name="Higdon S.M."/>
            <person name="Quillaguaman J."/>
        </authorList>
    </citation>
    <scope>NUCLEOTIDE SEQUENCE [LARGE SCALE GENOMIC DNA]</scope>
    <source>
        <strain evidence="2 3">BU-1</strain>
    </source>
</reference>
<dbReference type="EMBL" id="NPEZ01000003">
    <property type="protein sequence ID" value="OZT77052.1"/>
    <property type="molecule type" value="Genomic_DNA"/>
</dbReference>
<feature type="region of interest" description="Disordered" evidence="1">
    <location>
        <begin position="1"/>
        <end position="31"/>
    </location>
</feature>
<gene>
    <name evidence="2" type="ORF">CFN03_08210</name>
</gene>
<proteinExistence type="predicted"/>
<feature type="compositionally biased region" description="Basic and acidic residues" evidence="1">
    <location>
        <begin position="7"/>
        <end position="31"/>
    </location>
</feature>
<evidence type="ECO:0000313" key="3">
    <source>
        <dbReference type="Proteomes" id="UP000216682"/>
    </source>
</evidence>
<comment type="caution">
    <text evidence="2">The sequence shown here is derived from an EMBL/GenBank/DDBJ whole genome shotgun (WGS) entry which is preliminary data.</text>
</comment>
<evidence type="ECO:0000313" key="2">
    <source>
        <dbReference type="EMBL" id="OZT77052.1"/>
    </source>
</evidence>